<dbReference type="InterPro" id="IPR036145">
    <property type="entry name" value="MinC_C_sf"/>
</dbReference>
<dbReference type="InterPro" id="IPR007874">
    <property type="entry name" value="MinC_N"/>
</dbReference>
<reference evidence="10 11" key="1">
    <citation type="submission" date="2015-07" db="EMBL/GenBank/DDBJ databases">
        <title>Draft genome of Bellilinea caldifistulae DSM 17877.</title>
        <authorList>
            <person name="Hemp J."/>
            <person name="Ward L.M."/>
            <person name="Pace L.A."/>
            <person name="Fischer W.W."/>
        </authorList>
    </citation>
    <scope>NUCLEOTIDE SEQUENCE [LARGE SCALE GENOMIC DNA]</scope>
    <source>
        <strain evidence="10 11">GOMI-1</strain>
    </source>
</reference>
<dbReference type="SUPFAM" id="SSF63848">
    <property type="entry name" value="Cell-division inhibitor MinC, C-terminal domain"/>
    <property type="match status" value="1"/>
</dbReference>
<feature type="domain" description="Septum formation inhibitor MinC N-terminal" evidence="9">
    <location>
        <begin position="2"/>
        <end position="68"/>
    </location>
</feature>
<evidence type="ECO:0000256" key="4">
    <source>
        <dbReference type="ARBA" id="ARBA00023306"/>
    </source>
</evidence>
<evidence type="ECO:0000313" key="10">
    <source>
        <dbReference type="EMBL" id="KPL73981.1"/>
    </source>
</evidence>
<comment type="subunit">
    <text evidence="6 7">Interacts with MinD and FtsZ.</text>
</comment>
<dbReference type="Pfam" id="PF03775">
    <property type="entry name" value="MinC_C"/>
    <property type="match status" value="1"/>
</dbReference>
<dbReference type="GO" id="GO:1901891">
    <property type="term" value="P:regulation of cell septum assembly"/>
    <property type="evidence" value="ECO:0007669"/>
    <property type="project" value="InterPro"/>
</dbReference>
<dbReference type="Proteomes" id="UP000050514">
    <property type="component" value="Unassembled WGS sequence"/>
</dbReference>
<proteinExistence type="inferred from homology"/>
<evidence type="ECO:0000256" key="2">
    <source>
        <dbReference type="ARBA" id="ARBA00022618"/>
    </source>
</evidence>
<keyword evidence="11" id="KW-1185">Reference proteome</keyword>
<dbReference type="InterPro" id="IPR016098">
    <property type="entry name" value="CAP/MinC_C"/>
</dbReference>
<comment type="function">
    <text evidence="5 7">Cell division inhibitor that blocks the formation of polar Z ring septums. Rapidly oscillates between the poles of the cell to destabilize FtsZ filaments that have formed before they mature into polar Z rings. Prevents FtsZ polymerization.</text>
</comment>
<dbReference type="GO" id="GO:0000917">
    <property type="term" value="P:division septum assembly"/>
    <property type="evidence" value="ECO:0007669"/>
    <property type="project" value="UniProtKB-KW"/>
</dbReference>
<evidence type="ECO:0000259" key="9">
    <source>
        <dbReference type="Pfam" id="PF05209"/>
    </source>
</evidence>
<evidence type="ECO:0000256" key="3">
    <source>
        <dbReference type="ARBA" id="ARBA00023210"/>
    </source>
</evidence>
<keyword evidence="3 7" id="KW-0717">Septation</keyword>
<dbReference type="GO" id="GO:0000902">
    <property type="term" value="P:cell morphogenesis"/>
    <property type="evidence" value="ECO:0007669"/>
    <property type="project" value="InterPro"/>
</dbReference>
<dbReference type="HAMAP" id="MF_00267">
    <property type="entry name" value="MinC"/>
    <property type="match status" value="1"/>
</dbReference>
<dbReference type="PATRIC" id="fig|360411.5.peg.2394"/>
<feature type="domain" description="Septum formation inhibitor MinC C-terminal" evidence="8">
    <location>
        <begin position="117"/>
        <end position="211"/>
    </location>
</feature>
<dbReference type="Gene3D" id="3.30.160.540">
    <property type="match status" value="1"/>
</dbReference>
<dbReference type="STRING" id="360411.AC812_13515"/>
<name>A0A0P6XFK9_9CHLR</name>
<comment type="similarity">
    <text evidence="1 7">Belongs to the MinC family.</text>
</comment>
<evidence type="ECO:0000259" key="8">
    <source>
        <dbReference type="Pfam" id="PF03775"/>
    </source>
</evidence>
<dbReference type="AlphaFoldDB" id="A0A0P6XFK9"/>
<organism evidence="10 11">
    <name type="scientific">Bellilinea caldifistulae</name>
    <dbReference type="NCBI Taxonomy" id="360411"/>
    <lineage>
        <taxon>Bacteria</taxon>
        <taxon>Bacillati</taxon>
        <taxon>Chloroflexota</taxon>
        <taxon>Anaerolineae</taxon>
        <taxon>Anaerolineales</taxon>
        <taxon>Anaerolineaceae</taxon>
        <taxon>Bellilinea</taxon>
    </lineage>
</organism>
<evidence type="ECO:0000256" key="7">
    <source>
        <dbReference type="HAMAP-Rule" id="MF_00267"/>
    </source>
</evidence>
<dbReference type="EMBL" id="LGHJ01000019">
    <property type="protein sequence ID" value="KPL73981.1"/>
    <property type="molecule type" value="Genomic_DNA"/>
</dbReference>
<comment type="caution">
    <text evidence="10">The sequence shown here is derived from an EMBL/GenBank/DDBJ whole genome shotgun (WGS) entry which is preliminary data.</text>
</comment>
<dbReference type="GO" id="GO:0051302">
    <property type="term" value="P:regulation of cell division"/>
    <property type="evidence" value="ECO:0007669"/>
    <property type="project" value="InterPro"/>
</dbReference>
<sequence length="221" mass="24373">MTIKGIREGLLVTLGEGDWDTLQERLLKQIEEKGTFFRGARLALDVGNRILHAAQMGALRDRLSDREISLWAVISHSPVTEQTAQVLGLATRLSTPKPERVVRPMDTQLPGEDAILIQRTLRSGFRVSTHGHVVVIGDVNPGAEIIADGNVVVWGRLRGTVHAGAQGNEHCVVCALEMSPTQLRIANLFYVPPIKKKNKGAEIARIVKNEIITEIWNTKVK</sequence>
<dbReference type="PANTHER" id="PTHR34108">
    <property type="entry name" value="SEPTUM SITE-DETERMINING PROTEIN MINC"/>
    <property type="match status" value="1"/>
</dbReference>
<dbReference type="Gene3D" id="2.160.20.70">
    <property type="match status" value="1"/>
</dbReference>
<accession>A0A0P6XFK9</accession>
<evidence type="ECO:0000256" key="6">
    <source>
        <dbReference type="ARBA" id="ARBA00046874"/>
    </source>
</evidence>
<dbReference type="PANTHER" id="PTHR34108:SF1">
    <property type="entry name" value="SEPTUM SITE-DETERMINING PROTEIN MINC"/>
    <property type="match status" value="1"/>
</dbReference>
<protein>
    <recommendedName>
        <fullName evidence="7">Probable septum site-determining protein MinC</fullName>
    </recommendedName>
</protein>
<evidence type="ECO:0000313" key="11">
    <source>
        <dbReference type="Proteomes" id="UP000050514"/>
    </source>
</evidence>
<dbReference type="InterPro" id="IPR013033">
    <property type="entry name" value="MinC"/>
</dbReference>
<evidence type="ECO:0000256" key="1">
    <source>
        <dbReference type="ARBA" id="ARBA00006291"/>
    </source>
</evidence>
<keyword evidence="4 7" id="KW-0131">Cell cycle</keyword>
<evidence type="ECO:0000256" key="5">
    <source>
        <dbReference type="ARBA" id="ARBA00025606"/>
    </source>
</evidence>
<dbReference type="Pfam" id="PF05209">
    <property type="entry name" value="MinC_N"/>
    <property type="match status" value="1"/>
</dbReference>
<keyword evidence="2 7" id="KW-0132">Cell division</keyword>
<dbReference type="NCBIfam" id="TIGR01222">
    <property type="entry name" value="minC"/>
    <property type="match status" value="1"/>
</dbReference>
<dbReference type="InterPro" id="IPR005526">
    <property type="entry name" value="Septum_form_inhib_MinC_C"/>
</dbReference>
<gene>
    <name evidence="7" type="primary">minC</name>
    <name evidence="10" type="ORF">AC812_13515</name>
</gene>